<keyword evidence="1" id="KW-1133">Transmembrane helix</keyword>
<keyword evidence="1" id="KW-0812">Transmembrane</keyword>
<comment type="caution">
    <text evidence="3">The sequence shown here is derived from an EMBL/GenBank/DDBJ whole genome shotgun (WGS) entry which is preliminary data.</text>
</comment>
<dbReference type="EMBL" id="JAGETZ010000005">
    <property type="protein sequence ID" value="MBO2009989.1"/>
    <property type="molecule type" value="Genomic_DNA"/>
</dbReference>
<dbReference type="SUPFAM" id="SSF55874">
    <property type="entry name" value="ATPase domain of HSP90 chaperone/DNA topoisomerase II/histidine kinase"/>
    <property type="match status" value="1"/>
</dbReference>
<dbReference type="Gene3D" id="3.30.450.20">
    <property type="entry name" value="PAS domain"/>
    <property type="match status" value="1"/>
</dbReference>
<keyword evidence="4" id="KW-1185">Reference proteome</keyword>
<dbReference type="PANTHER" id="PTHR43065">
    <property type="entry name" value="SENSOR HISTIDINE KINASE"/>
    <property type="match status" value="1"/>
</dbReference>
<sequence>MSRFLGLLFLLWLLAAGFPSRAESICPWLSPRQADSLRRQLQNSRPDTNRVKALLQLSQNLVTQFDEVESELGPALPYAKQAAQLSEALHFEAGRIGSLYILGQIRHYTDHMAAADSLFRRGIALSQRVGNHRLEGFGWFWLGDMYEQTDPTKLAYWQRARQLFRQARDKVDEAYTLKTIADVHQGQGHPEQAIRELLEVESLYRATGHRKLLYTYDLLAATYRQLGDYKEALRYSKAALDNAQAVHDTIIIGSLYVRLALVHRELTQYPDALVYYRKALANMQQSGSSMNVVTIAGGIVRILVVQHRAPEALAFFTRTTRTYASDNPRVIERIADYMVELHCALGHPALAEPYARQMVAFLNTGTADKSERTSIYLTLGKFYLLTRRYELARQYLRQGEELNRAGGSVLYLAQMHLLLFKADSAQARFPAALAHYQRYKLLTDSVFNERKAKQLASLEIQYDTRKKEQNIALLTHQTQVQQASLRQRDFQRNTLVIGTLLLLALLGLGYNRYRLKQRAARLLEAKQAEINHKNQSLQHLLVEKDWMLKEIHHRVKNNLEVISSLLETQADYLRDPAALAALRESQNRVHAMALIHQKLYQSHNMAVVNMASYIREIAEHLLDSFDCQSTVRLNFALTPIALDVTIATPLGLLLNEALTNALKYAHPYPQPGRLRIELSEVGFQRFRLIIEDDGPGFPPGFELENNSTMGLTIMRGLSQQLDGALSITQTPGVRICLDFQAVASAALV</sequence>
<proteinExistence type="predicted"/>
<dbReference type="InterPro" id="IPR019734">
    <property type="entry name" value="TPR_rpt"/>
</dbReference>
<name>A0ABS3QFF2_9BACT</name>
<accession>A0ABS3QFF2</accession>
<dbReference type="InterPro" id="IPR003594">
    <property type="entry name" value="HATPase_dom"/>
</dbReference>
<protein>
    <submittedName>
        <fullName evidence="3">Tetratricopeptide repeat protein</fullName>
    </submittedName>
</protein>
<dbReference type="Gene3D" id="1.25.40.10">
    <property type="entry name" value="Tetratricopeptide repeat domain"/>
    <property type="match status" value="2"/>
</dbReference>
<dbReference type="Pfam" id="PF13181">
    <property type="entry name" value="TPR_8"/>
    <property type="match status" value="2"/>
</dbReference>
<dbReference type="SMART" id="SM00028">
    <property type="entry name" value="TPR"/>
    <property type="match status" value="4"/>
</dbReference>
<dbReference type="PANTHER" id="PTHR43065:SF23">
    <property type="entry name" value="SENSOR HISTIDINE KINASE PDTAS"/>
    <property type="match status" value="1"/>
</dbReference>
<dbReference type="InterPro" id="IPR011495">
    <property type="entry name" value="Sig_transdc_His_kin_sub2_dim/P"/>
</dbReference>
<dbReference type="SUPFAM" id="SSF48452">
    <property type="entry name" value="TPR-like"/>
    <property type="match status" value="1"/>
</dbReference>
<keyword evidence="1" id="KW-0472">Membrane</keyword>
<dbReference type="Pfam" id="PF07568">
    <property type="entry name" value="HisKA_2"/>
    <property type="match status" value="1"/>
</dbReference>
<evidence type="ECO:0000313" key="4">
    <source>
        <dbReference type="Proteomes" id="UP000664369"/>
    </source>
</evidence>
<dbReference type="Gene3D" id="3.30.565.10">
    <property type="entry name" value="Histidine kinase-like ATPase, C-terminal domain"/>
    <property type="match status" value="1"/>
</dbReference>
<evidence type="ECO:0000313" key="3">
    <source>
        <dbReference type="EMBL" id="MBO2009989.1"/>
    </source>
</evidence>
<feature type="domain" description="Histidine kinase/HSP90-like ATPase" evidence="2">
    <location>
        <begin position="645"/>
        <end position="743"/>
    </location>
</feature>
<dbReference type="Proteomes" id="UP000664369">
    <property type="component" value="Unassembled WGS sequence"/>
</dbReference>
<reference evidence="3 4" key="1">
    <citation type="submission" date="2021-03" db="EMBL/GenBank/DDBJ databases">
        <authorList>
            <person name="Kim M.K."/>
        </authorList>
    </citation>
    <scope>NUCLEOTIDE SEQUENCE [LARGE SCALE GENOMIC DNA]</scope>
    <source>
        <strain evidence="3 4">BT442</strain>
    </source>
</reference>
<dbReference type="InterPro" id="IPR011990">
    <property type="entry name" value="TPR-like_helical_dom_sf"/>
</dbReference>
<dbReference type="SMART" id="SM00387">
    <property type="entry name" value="HATPase_c"/>
    <property type="match status" value="1"/>
</dbReference>
<evidence type="ECO:0000259" key="2">
    <source>
        <dbReference type="SMART" id="SM00387"/>
    </source>
</evidence>
<dbReference type="InterPro" id="IPR036890">
    <property type="entry name" value="HATPase_C_sf"/>
</dbReference>
<evidence type="ECO:0000256" key="1">
    <source>
        <dbReference type="SAM" id="Phobius"/>
    </source>
</evidence>
<dbReference type="Pfam" id="PF02518">
    <property type="entry name" value="HATPase_c"/>
    <property type="match status" value="1"/>
</dbReference>
<gene>
    <name evidence="3" type="ORF">J4E00_13080</name>
</gene>
<feature type="transmembrane region" description="Helical" evidence="1">
    <location>
        <begin position="495"/>
        <end position="513"/>
    </location>
</feature>
<organism evidence="3 4">
    <name type="scientific">Hymenobacter negativus</name>
    <dbReference type="NCBI Taxonomy" id="2795026"/>
    <lineage>
        <taxon>Bacteria</taxon>
        <taxon>Pseudomonadati</taxon>
        <taxon>Bacteroidota</taxon>
        <taxon>Cytophagia</taxon>
        <taxon>Cytophagales</taxon>
        <taxon>Hymenobacteraceae</taxon>
        <taxon>Hymenobacter</taxon>
    </lineage>
</organism>